<gene>
    <name evidence="1" type="ORF">UFOPK3773_00023</name>
    <name evidence="2" type="ORF">UFOPK3992_00818</name>
</gene>
<evidence type="ECO:0000313" key="1">
    <source>
        <dbReference type="EMBL" id="CAB4927042.1"/>
    </source>
</evidence>
<reference evidence="2" key="1">
    <citation type="submission" date="2020-05" db="EMBL/GenBank/DDBJ databases">
        <authorList>
            <person name="Chiriac C."/>
            <person name="Salcher M."/>
            <person name="Ghai R."/>
            <person name="Kavagutti S V."/>
        </authorList>
    </citation>
    <scope>NUCLEOTIDE SEQUENCE</scope>
</reference>
<dbReference type="EMBL" id="CAFBOZ010000100">
    <property type="protein sequence ID" value="CAB5003676.1"/>
    <property type="molecule type" value="Genomic_DNA"/>
</dbReference>
<name>A0A6J7PE69_9ZZZZ</name>
<proteinExistence type="predicted"/>
<accession>A0A6J7PE69</accession>
<protein>
    <submittedName>
        <fullName evidence="2">Unannotated protein</fullName>
    </submittedName>
</protein>
<organism evidence="2">
    <name type="scientific">freshwater metagenome</name>
    <dbReference type="NCBI Taxonomy" id="449393"/>
    <lineage>
        <taxon>unclassified sequences</taxon>
        <taxon>metagenomes</taxon>
        <taxon>ecological metagenomes</taxon>
    </lineage>
</organism>
<sequence>MTSAGARVHWVALLGGHAGAYAYSWRLLGPNNRELGRSTYASPTVDEAYTHVVSVKSVVRTDCFRYSRNSRGDWAWAAVIDDDRQLRSCREFRRERECVYNAGVFLERLLATDIQPPQPDARLVAVRASVFLGEEPAVSL</sequence>
<dbReference type="AlphaFoldDB" id="A0A6J7PE69"/>
<evidence type="ECO:0000313" key="2">
    <source>
        <dbReference type="EMBL" id="CAB5003676.1"/>
    </source>
</evidence>
<dbReference type="EMBL" id="CAFBNF010000001">
    <property type="protein sequence ID" value="CAB4927042.1"/>
    <property type="molecule type" value="Genomic_DNA"/>
</dbReference>